<reference evidence="3 4" key="1">
    <citation type="submission" date="2023-09" db="EMBL/GenBank/DDBJ databases">
        <title>Buttiauxella selenatireducens sp. nov., isolated from the rhizosphere of Cardamine hupingshanesis.</title>
        <authorList>
            <person name="Zhang S."/>
            <person name="Xu Z."/>
            <person name="Wang H."/>
            <person name="Guo Y."/>
        </authorList>
    </citation>
    <scope>NUCLEOTIDE SEQUENCE [LARGE SCALE GENOMIC DNA]</scope>
    <source>
        <strain evidence="3 4">R73</strain>
    </source>
</reference>
<feature type="domain" description="Fimbrial-type adhesion" evidence="2">
    <location>
        <begin position="26"/>
        <end position="167"/>
    </location>
</feature>
<evidence type="ECO:0000313" key="3">
    <source>
        <dbReference type="EMBL" id="WMY73217.1"/>
    </source>
</evidence>
<feature type="chain" id="PRO_5047510293" evidence="1">
    <location>
        <begin position="21"/>
        <end position="167"/>
    </location>
</feature>
<dbReference type="InterPro" id="IPR050263">
    <property type="entry name" value="Bact_Fimbrial_Adh_Pro"/>
</dbReference>
<dbReference type="RefSeq" id="WP_309875521.1">
    <property type="nucleotide sequence ID" value="NZ_CP133838.1"/>
</dbReference>
<dbReference type="InterPro" id="IPR008966">
    <property type="entry name" value="Adhesion_dom_sf"/>
</dbReference>
<organism evidence="3 4">
    <name type="scientific">Buttiauxella selenatireducens</name>
    <dbReference type="NCBI Taxonomy" id="3073902"/>
    <lineage>
        <taxon>Bacteria</taxon>
        <taxon>Pseudomonadati</taxon>
        <taxon>Pseudomonadota</taxon>
        <taxon>Gammaproteobacteria</taxon>
        <taxon>Enterobacterales</taxon>
        <taxon>Enterobacteriaceae</taxon>
        <taxon>Buttiauxella</taxon>
    </lineage>
</organism>
<evidence type="ECO:0000256" key="1">
    <source>
        <dbReference type="SAM" id="SignalP"/>
    </source>
</evidence>
<dbReference type="Pfam" id="PF00419">
    <property type="entry name" value="Fimbrial"/>
    <property type="match status" value="1"/>
</dbReference>
<sequence>MKKIAILLCGLLMNASSVFADSSRVDFNGTVQAIPCVVDGAASVDVDLGDIQASTLDTFYVSPYTSFQIKLKNCPAITSATATFSGAFDPAYPGMYKNSGTATRTAIQVGNSDDSQFISSVRPSITKTVAADHTVAFNLVARAYSPTAQPSIPGTISAVLQVDFTYQ</sequence>
<dbReference type="InterPro" id="IPR036937">
    <property type="entry name" value="Adhesion_dom_fimbrial_sf"/>
</dbReference>
<name>A0ABY9S6T4_9ENTR</name>
<dbReference type="InterPro" id="IPR000259">
    <property type="entry name" value="Adhesion_dom_fimbrial"/>
</dbReference>
<evidence type="ECO:0000313" key="4">
    <source>
        <dbReference type="Proteomes" id="UP001246690"/>
    </source>
</evidence>
<dbReference type="Gene3D" id="2.60.40.1090">
    <property type="entry name" value="Fimbrial-type adhesion domain"/>
    <property type="match status" value="1"/>
</dbReference>
<gene>
    <name evidence="3" type="ORF">RHD99_17355</name>
</gene>
<dbReference type="Proteomes" id="UP001246690">
    <property type="component" value="Chromosome"/>
</dbReference>
<feature type="signal peptide" evidence="1">
    <location>
        <begin position="1"/>
        <end position="20"/>
    </location>
</feature>
<dbReference type="EMBL" id="CP133838">
    <property type="protein sequence ID" value="WMY73217.1"/>
    <property type="molecule type" value="Genomic_DNA"/>
</dbReference>
<dbReference type="SUPFAM" id="SSF49401">
    <property type="entry name" value="Bacterial adhesins"/>
    <property type="match status" value="1"/>
</dbReference>
<keyword evidence="4" id="KW-1185">Reference proteome</keyword>
<proteinExistence type="predicted"/>
<protein>
    <submittedName>
        <fullName evidence="3">Fimbrial protein</fullName>
    </submittedName>
</protein>
<dbReference type="PANTHER" id="PTHR33420:SF27">
    <property type="entry name" value="PROTEIN FIMG"/>
    <property type="match status" value="1"/>
</dbReference>
<evidence type="ECO:0000259" key="2">
    <source>
        <dbReference type="Pfam" id="PF00419"/>
    </source>
</evidence>
<keyword evidence="1" id="KW-0732">Signal</keyword>
<accession>A0ABY9S6T4</accession>
<dbReference type="PANTHER" id="PTHR33420">
    <property type="entry name" value="FIMBRIAL SUBUNIT ELFA-RELATED"/>
    <property type="match status" value="1"/>
</dbReference>